<protein>
    <recommendedName>
        <fullName evidence="6">Superkiller protein 3</fullName>
    </recommendedName>
</protein>
<dbReference type="PANTHER" id="PTHR15704">
    <property type="entry name" value="SUPERKILLER 3 PROTEIN-RELATED"/>
    <property type="match status" value="1"/>
</dbReference>
<feature type="repeat" description="TPR" evidence="3">
    <location>
        <begin position="443"/>
        <end position="476"/>
    </location>
</feature>
<dbReference type="SUPFAM" id="SSF48452">
    <property type="entry name" value="TPR-like"/>
    <property type="match status" value="4"/>
</dbReference>
<organism evidence="4 5">
    <name type="scientific">Elaphomyces granulatus</name>
    <dbReference type="NCBI Taxonomy" id="519963"/>
    <lineage>
        <taxon>Eukaryota</taxon>
        <taxon>Fungi</taxon>
        <taxon>Dikarya</taxon>
        <taxon>Ascomycota</taxon>
        <taxon>Pezizomycotina</taxon>
        <taxon>Eurotiomycetes</taxon>
        <taxon>Eurotiomycetidae</taxon>
        <taxon>Eurotiales</taxon>
        <taxon>Elaphomycetaceae</taxon>
        <taxon>Elaphomyces</taxon>
    </lineage>
</organism>
<dbReference type="Proteomes" id="UP000243515">
    <property type="component" value="Unassembled WGS sequence"/>
</dbReference>
<evidence type="ECO:0000313" key="5">
    <source>
        <dbReference type="Proteomes" id="UP000243515"/>
    </source>
</evidence>
<sequence>MAGKAALKAVRTALDSKDFELAATKATALIDQNPENYHANLFLGLALDKLGNNHEAENAYLTAIRIKGGDKTAWQGLILLYEKQGNLKLDAYREATLSLGQIYSEAGDRDHCVEVVEKFIKFAEKYGSRSQYKQALLLHLPDGPLYDCLEGRVPHPADTYLRIIEIAEAEEKEFINYEIGERRTRLGAKIDQVTVEVKREVFERSELDELYRGIVHWSGEDEIRRKYEEKLLQRAYDFLVVLPDWLKAEKRKEVYQSARDMIIIKHPFEPAWEIVLEWQDVETFEQWDLGLLKEFIEFFPEHGLSKVLQNFLTSDISPFANVIISPEPKADDSQGEITEMTVADRLILMTDGFDQVPSSIIAHRIMSELYLSLGEYESAVDIARKGLIIIKDLAKQTGLDICNTTDAVNITLATALITHQSPRNHPEAKGIFESVLQRRPTYTSCLLGIGLILEEDQDYEEAVEFLERALQRDPLNLKIRVELSWCTALKGDLASGLRGLQAVLSDVQSTQTTNREFQAEIYYKIGQCQWKLDPSPAARKDRNRAYASFLASIQSNMNYAPAYTSLGTYYADYKKDKTRARRCFQKAFELSAAEVEAAERLARSFADQKEWDLVEAVAQRIVDLGNSTPAPGSKRKGHSWPHAALGVVQINRQQYVKSIVSFQAALRISPGDYHSWVGLAESYHNSGRYISATKAFEHAQELEMSLGEAEKSHIWFARYMLANVKRELGEYGDAIARYEEVLKIRPAEYGVAVTLLQTLTESAWKNVESGLFSDAADNASEAIMTAVAISKERAEGFNLWKAVGDACAIFSYLRHIAESISTDGINILLSIEPGEGAFDVITDTDGVGRDYSNPSRLVEEGLLARRDLWIYAMILAYKRAIWHSANDVHAQAVAWYNLGWAEYRAYRCTDFNPGKKGKRRSRKSLKAAVRCFKRAIESEAGNSEFWNALGVVTASLSPKVAQHSFVRSLHLNERSAQNWTNLGAFYLIHQDLQLSNNAFTRAQSADPDYAHAWLGQGFLAVLFGDAAESRGLFTHALEIATSSSVLPKERYSLSLFDHLLSDRSVSNEISQLIQPFFALHQLHYQEPTNLAFEHLSALIAERVGEYSDAQTSLQLVCSGVEAEYELVESRSSLIRFAQANADIARTHLANLEYEEAAERAETALTLSSEEEGDRLDSETIHKLRLSAHLTAGLAFYYLKSMDKAIDMFRDALREADNDPDVVCLLAQVLWAKGGEEERNVAREQLFDCVERHPEHVGAVTLLGAIVLLDTDQDATEAVHADLYTLRTRENIEIHDRSRITKLLAAISALGLTGYSSLPESLRRLGETTTAVMLAPAQPHGWMELASTTGERYPAEMAVKTALRSVPPRGLLDAEDLCQAYAQTGKIGDSFRAIMVAPWRRNGWGELVHALTELA</sequence>
<dbReference type="PROSITE" id="PS50293">
    <property type="entry name" value="TPR_REGION"/>
    <property type="match status" value="1"/>
</dbReference>
<evidence type="ECO:0000256" key="2">
    <source>
        <dbReference type="ARBA" id="ARBA00022803"/>
    </source>
</evidence>
<comment type="caution">
    <text evidence="4">The sequence shown here is derived from an EMBL/GenBank/DDBJ whole genome shotgun (WGS) entry which is preliminary data.</text>
</comment>
<evidence type="ECO:0000313" key="4">
    <source>
        <dbReference type="EMBL" id="OXV08278.1"/>
    </source>
</evidence>
<dbReference type="InterPro" id="IPR019734">
    <property type="entry name" value="TPR_rpt"/>
</dbReference>
<dbReference type="OrthoDB" id="421075at2759"/>
<keyword evidence="1" id="KW-0677">Repeat</keyword>
<dbReference type="Gene3D" id="1.25.40.10">
    <property type="entry name" value="Tetratricopeptide repeat domain"/>
    <property type="match status" value="5"/>
</dbReference>
<evidence type="ECO:0008006" key="6">
    <source>
        <dbReference type="Google" id="ProtNLM"/>
    </source>
</evidence>
<feature type="repeat" description="TPR" evidence="3">
    <location>
        <begin position="1185"/>
        <end position="1218"/>
    </location>
</feature>
<dbReference type="InterPro" id="IPR039226">
    <property type="entry name" value="Ski3/TTC37"/>
</dbReference>
<gene>
    <name evidence="4" type="ORF">Egran_03958</name>
</gene>
<dbReference type="GO" id="GO:0006401">
    <property type="term" value="P:RNA catabolic process"/>
    <property type="evidence" value="ECO:0007669"/>
    <property type="project" value="InterPro"/>
</dbReference>
<feature type="repeat" description="TPR" evidence="3">
    <location>
        <begin position="976"/>
        <end position="1009"/>
    </location>
</feature>
<dbReference type="Pfam" id="PF18833">
    <property type="entry name" value="TPR_22"/>
    <property type="match status" value="1"/>
</dbReference>
<evidence type="ECO:0000256" key="1">
    <source>
        <dbReference type="ARBA" id="ARBA00022737"/>
    </source>
</evidence>
<dbReference type="Pfam" id="PF13432">
    <property type="entry name" value="TPR_16"/>
    <property type="match status" value="2"/>
</dbReference>
<dbReference type="EMBL" id="NPHW01004215">
    <property type="protein sequence ID" value="OXV08278.1"/>
    <property type="molecule type" value="Genomic_DNA"/>
</dbReference>
<dbReference type="SMART" id="SM00028">
    <property type="entry name" value="TPR"/>
    <property type="match status" value="12"/>
</dbReference>
<keyword evidence="5" id="KW-1185">Reference proteome</keyword>
<proteinExistence type="predicted"/>
<name>A0A232LW71_9EURO</name>
<dbReference type="PROSITE" id="PS50005">
    <property type="entry name" value="TPR"/>
    <property type="match status" value="4"/>
</dbReference>
<dbReference type="InterPro" id="IPR011990">
    <property type="entry name" value="TPR-like_helical_dom_sf"/>
</dbReference>
<reference evidence="4 5" key="1">
    <citation type="journal article" date="2015" name="Environ. Microbiol.">
        <title>Metagenome sequence of Elaphomyces granulatus from sporocarp tissue reveals Ascomycota ectomycorrhizal fingerprints of genome expansion and a Proteobacteria-rich microbiome.</title>
        <authorList>
            <person name="Quandt C.A."/>
            <person name="Kohler A."/>
            <person name="Hesse C.N."/>
            <person name="Sharpton T.J."/>
            <person name="Martin F."/>
            <person name="Spatafora J.W."/>
        </authorList>
    </citation>
    <scope>NUCLEOTIDE SEQUENCE [LARGE SCALE GENOMIC DNA]</scope>
    <source>
        <strain evidence="4 5">OSC145934</strain>
    </source>
</reference>
<keyword evidence="2 3" id="KW-0802">TPR repeat</keyword>
<dbReference type="InterPro" id="IPR040962">
    <property type="entry name" value="TPR_22"/>
</dbReference>
<accession>A0A232LW71</accession>
<dbReference type="Pfam" id="PF13181">
    <property type="entry name" value="TPR_8"/>
    <property type="match status" value="2"/>
</dbReference>
<dbReference type="PANTHER" id="PTHR15704:SF7">
    <property type="entry name" value="SUPERKILLER COMPLEX PROTEIN 3"/>
    <property type="match status" value="1"/>
</dbReference>
<evidence type="ECO:0000256" key="3">
    <source>
        <dbReference type="PROSITE-ProRule" id="PRU00339"/>
    </source>
</evidence>
<feature type="repeat" description="TPR" evidence="3">
    <location>
        <begin position="715"/>
        <end position="748"/>
    </location>
</feature>
<dbReference type="GO" id="GO:0055087">
    <property type="term" value="C:Ski complex"/>
    <property type="evidence" value="ECO:0007669"/>
    <property type="project" value="InterPro"/>
</dbReference>